<evidence type="ECO:0000256" key="7">
    <source>
        <dbReference type="SAM" id="Phobius"/>
    </source>
</evidence>
<dbReference type="GO" id="GO:0016811">
    <property type="term" value="F:hydrolase activity, acting on carbon-nitrogen (but not peptide) bonds, in linear amides"/>
    <property type="evidence" value="ECO:0007669"/>
    <property type="project" value="InterPro"/>
</dbReference>
<name>A0A927AUE8_9BACT</name>
<evidence type="ECO:0000256" key="2">
    <source>
        <dbReference type="ARBA" id="ARBA00022692"/>
    </source>
</evidence>
<organism evidence="8 9">
    <name type="scientific">Spirosoma profusum</name>
    <dbReference type="NCBI Taxonomy" id="2771354"/>
    <lineage>
        <taxon>Bacteria</taxon>
        <taxon>Pseudomonadati</taxon>
        <taxon>Bacteroidota</taxon>
        <taxon>Cytophagia</taxon>
        <taxon>Cytophagales</taxon>
        <taxon>Cytophagaceae</taxon>
        <taxon>Spirosoma</taxon>
    </lineage>
</organism>
<comment type="caution">
    <text evidence="8">The sequence shown here is derived from an EMBL/GenBank/DDBJ whole genome shotgun (WGS) entry which is preliminary data.</text>
</comment>
<evidence type="ECO:0000256" key="6">
    <source>
        <dbReference type="PIRSR" id="PIRSR608901-2"/>
    </source>
</evidence>
<feature type="transmembrane region" description="Helical" evidence="7">
    <location>
        <begin position="65"/>
        <end position="83"/>
    </location>
</feature>
<keyword evidence="6" id="KW-0862">Zinc</keyword>
<reference evidence="8" key="1">
    <citation type="submission" date="2020-09" db="EMBL/GenBank/DDBJ databases">
        <authorList>
            <person name="Kim M.K."/>
        </authorList>
    </citation>
    <scope>NUCLEOTIDE SEQUENCE</scope>
    <source>
        <strain evidence="8">BT702</strain>
    </source>
</reference>
<feature type="transmembrane region" description="Helical" evidence="7">
    <location>
        <begin position="12"/>
        <end position="35"/>
    </location>
</feature>
<dbReference type="RefSeq" id="WP_190890083.1">
    <property type="nucleotide sequence ID" value="NZ_JACWZY010000026.1"/>
</dbReference>
<keyword evidence="9" id="KW-1185">Reference proteome</keyword>
<dbReference type="GO" id="GO:0046872">
    <property type="term" value="F:metal ion binding"/>
    <property type="evidence" value="ECO:0007669"/>
    <property type="project" value="UniProtKB-KW"/>
</dbReference>
<feature type="transmembrane region" description="Helical" evidence="7">
    <location>
        <begin position="188"/>
        <end position="206"/>
    </location>
</feature>
<proteinExistence type="predicted"/>
<keyword evidence="4 7" id="KW-1133">Transmembrane helix</keyword>
<dbReference type="EMBL" id="JACWZY010000026">
    <property type="protein sequence ID" value="MBD2703932.1"/>
    <property type="molecule type" value="Genomic_DNA"/>
</dbReference>
<feature type="transmembrane region" description="Helical" evidence="7">
    <location>
        <begin position="213"/>
        <end position="230"/>
    </location>
</feature>
<feature type="transmembrane region" description="Helical" evidence="7">
    <location>
        <begin position="103"/>
        <end position="123"/>
    </location>
</feature>
<gene>
    <name evidence="8" type="ORF">IC229_25025</name>
</gene>
<feature type="binding site" evidence="6">
    <location>
        <position position="253"/>
    </location>
    <ligand>
        <name>Zn(2+)</name>
        <dbReference type="ChEBI" id="CHEBI:29105"/>
        <note>catalytic</note>
    </ligand>
</feature>
<keyword evidence="2 7" id="KW-0812">Transmembrane</keyword>
<dbReference type="Proteomes" id="UP000598820">
    <property type="component" value="Unassembled WGS sequence"/>
</dbReference>
<comment type="subcellular location">
    <subcellularLocation>
        <location evidence="1">Membrane</location>
        <topology evidence="1">Multi-pass membrane protein</topology>
    </subcellularLocation>
</comment>
<accession>A0A927AUE8</accession>
<keyword evidence="3" id="KW-0378">Hydrolase</keyword>
<evidence type="ECO:0000256" key="1">
    <source>
        <dbReference type="ARBA" id="ARBA00004141"/>
    </source>
</evidence>
<evidence type="ECO:0000256" key="4">
    <source>
        <dbReference type="ARBA" id="ARBA00022989"/>
    </source>
</evidence>
<evidence type="ECO:0000256" key="5">
    <source>
        <dbReference type="ARBA" id="ARBA00023136"/>
    </source>
</evidence>
<dbReference type="GO" id="GO:0016020">
    <property type="term" value="C:membrane"/>
    <property type="evidence" value="ECO:0007669"/>
    <property type="project" value="UniProtKB-SubCell"/>
</dbReference>
<feature type="transmembrane region" description="Helical" evidence="7">
    <location>
        <begin position="135"/>
        <end position="153"/>
    </location>
</feature>
<dbReference type="InterPro" id="IPR008901">
    <property type="entry name" value="ACER"/>
</dbReference>
<comment type="cofactor">
    <cofactor evidence="6">
        <name>Zn(2+)</name>
        <dbReference type="ChEBI" id="CHEBI:29105"/>
    </cofactor>
</comment>
<dbReference type="GO" id="GO:0006672">
    <property type="term" value="P:ceramide metabolic process"/>
    <property type="evidence" value="ECO:0007669"/>
    <property type="project" value="InterPro"/>
</dbReference>
<evidence type="ECO:0000256" key="3">
    <source>
        <dbReference type="ARBA" id="ARBA00022801"/>
    </source>
</evidence>
<feature type="binding site" evidence="6">
    <location>
        <position position="122"/>
    </location>
    <ligand>
        <name>Zn(2+)</name>
        <dbReference type="ChEBI" id="CHEBI:29105"/>
        <note>catalytic</note>
    </ligand>
</feature>
<dbReference type="AlphaFoldDB" id="A0A927AUE8"/>
<dbReference type="Pfam" id="PF05875">
    <property type="entry name" value="Ceramidase"/>
    <property type="match status" value="1"/>
</dbReference>
<feature type="transmembrane region" description="Helical" evidence="7">
    <location>
        <begin position="250"/>
        <end position="267"/>
    </location>
</feature>
<keyword evidence="5 7" id="KW-0472">Membrane</keyword>
<evidence type="ECO:0000313" key="9">
    <source>
        <dbReference type="Proteomes" id="UP000598820"/>
    </source>
</evidence>
<evidence type="ECO:0000313" key="8">
    <source>
        <dbReference type="EMBL" id="MBD2703932.1"/>
    </source>
</evidence>
<feature type="transmembrane region" description="Helical" evidence="7">
    <location>
        <begin position="165"/>
        <end position="182"/>
    </location>
</feature>
<sequence length="279" mass="31754">MKNQFRQLTFRSATYTLAMIAVFFLLNTTLTGHIWEGMTVSKSALTGEYCEFNDVGNFFHQSVNTYSNLVYFFFGIFICQLALNDHKNQPTVFQNRIQQFPLLSLLMGVCLIYLSVGSAFFHASLTWIGQRVDMNGTYGVSVTLLIIALYHVFHRINLSESAKRVFIGIVILLILSFYEIHLLIPSSILLPTLILTTWVLITINYFQFRRERSIWLAISSIVLIVVALKIRALDVQKIGCDPHSLYQGHSVWHLLAGLSSFLSYAFFRFTPSSSTLSPP</sequence>
<feature type="binding site" evidence="6">
    <location>
        <position position="249"/>
    </location>
    <ligand>
        <name>Zn(2+)</name>
        <dbReference type="ChEBI" id="CHEBI:29105"/>
        <note>catalytic</note>
    </ligand>
</feature>
<protein>
    <submittedName>
        <fullName evidence="8">Ceramidase domain-containing protein</fullName>
    </submittedName>
</protein>
<keyword evidence="6" id="KW-0479">Metal-binding</keyword>